<dbReference type="SUPFAM" id="SSF47384">
    <property type="entry name" value="Homodimeric domain of signal transducing histidine kinase"/>
    <property type="match status" value="1"/>
</dbReference>
<dbReference type="SUPFAM" id="SSF55874">
    <property type="entry name" value="ATPase domain of HSP90 chaperone/DNA topoisomerase II/histidine kinase"/>
    <property type="match status" value="1"/>
</dbReference>
<protein>
    <recommendedName>
        <fullName evidence="2">histidine kinase</fullName>
        <ecNumber evidence="2">2.7.13.3</ecNumber>
    </recommendedName>
</protein>
<name>A0A8E0KKV4_9CAUL</name>
<dbReference type="EC" id="2.7.13.3" evidence="2"/>
<evidence type="ECO:0000256" key="1">
    <source>
        <dbReference type="ARBA" id="ARBA00000085"/>
    </source>
</evidence>
<dbReference type="PANTHER" id="PTHR43047">
    <property type="entry name" value="TWO-COMPONENT HISTIDINE PROTEIN KINASE"/>
    <property type="match status" value="1"/>
</dbReference>
<dbReference type="InterPro" id="IPR003661">
    <property type="entry name" value="HisK_dim/P_dom"/>
</dbReference>
<dbReference type="Pfam" id="PF00512">
    <property type="entry name" value="HisKA"/>
    <property type="match status" value="1"/>
</dbReference>
<dbReference type="InterPro" id="IPR035965">
    <property type="entry name" value="PAS-like_dom_sf"/>
</dbReference>
<dbReference type="Gene3D" id="3.30.565.10">
    <property type="entry name" value="Histidine kinase-like ATPase, C-terminal domain"/>
    <property type="match status" value="1"/>
</dbReference>
<dbReference type="OrthoDB" id="7197814at2"/>
<proteinExistence type="predicted"/>
<dbReference type="PROSITE" id="PS50109">
    <property type="entry name" value="HIS_KIN"/>
    <property type="match status" value="1"/>
</dbReference>
<accession>A0A8E0KKV4</accession>
<gene>
    <name evidence="9" type="ORF">MBEBAB_0940</name>
</gene>
<feature type="domain" description="Histidine kinase" evidence="7">
    <location>
        <begin position="257"/>
        <end position="475"/>
    </location>
</feature>
<dbReference type="CDD" id="cd00082">
    <property type="entry name" value="HisKA"/>
    <property type="match status" value="1"/>
</dbReference>
<dbReference type="CDD" id="cd17546">
    <property type="entry name" value="REC_hyHK_CKI1_RcsC-like"/>
    <property type="match status" value="1"/>
</dbReference>
<dbReference type="RefSeq" id="WP_021696786.1">
    <property type="nucleotide sequence ID" value="NZ_BATC01000010.1"/>
</dbReference>
<dbReference type="InterPro" id="IPR036890">
    <property type="entry name" value="HATPase_C_sf"/>
</dbReference>
<dbReference type="InterPro" id="IPR013656">
    <property type="entry name" value="PAS_4"/>
</dbReference>
<evidence type="ECO:0000256" key="2">
    <source>
        <dbReference type="ARBA" id="ARBA00012438"/>
    </source>
</evidence>
<reference evidence="10" key="1">
    <citation type="journal article" date="2013" name="Genome Announc.">
        <title>Draft Genome Sequence of the Dimorphic Prosthecate Bacterium Brevundimonas abyssalis TAR-001T.</title>
        <authorList>
            <person name="Tsubouchi T."/>
            <person name="Nishi S."/>
            <person name="Usui K."/>
            <person name="Shimane Y."/>
            <person name="Takaki Y."/>
            <person name="Maruyama T."/>
            <person name="Hatada Y."/>
        </authorList>
    </citation>
    <scope>NUCLEOTIDE SEQUENCE [LARGE SCALE GENOMIC DNA]</scope>
    <source>
        <strain evidence="10">TAR-001</strain>
    </source>
</reference>
<dbReference type="PROSITE" id="PS50110">
    <property type="entry name" value="RESPONSE_REGULATORY"/>
    <property type="match status" value="1"/>
</dbReference>
<dbReference type="Gene3D" id="1.10.287.130">
    <property type="match status" value="1"/>
</dbReference>
<dbReference type="InterPro" id="IPR003594">
    <property type="entry name" value="HATPase_dom"/>
</dbReference>
<dbReference type="EMBL" id="BATC01000010">
    <property type="protein sequence ID" value="GAD58690.1"/>
    <property type="molecule type" value="Genomic_DNA"/>
</dbReference>
<evidence type="ECO:0000256" key="3">
    <source>
        <dbReference type="ARBA" id="ARBA00022553"/>
    </source>
</evidence>
<dbReference type="PRINTS" id="PR00344">
    <property type="entry name" value="BCTRLSENSOR"/>
</dbReference>
<dbReference type="Pfam" id="PF00072">
    <property type="entry name" value="Response_reg"/>
    <property type="match status" value="1"/>
</dbReference>
<sequence length="616" mass="64625">MTDAMAKTMPPEAVGWDALSRAVWLFDPVSCRGLYANPYALELWGAQSRDELLARDFSQLSPAVRARTDRLAQATAGGAVVTERWTFYPHGEPLTVQAAISTFRMPDGRAVLLFEAAPEETNEGERRAVEALRHTSSIITLFDREGRAVFSNPAAFRTYGPGELGFGERFAEAEAGARMLAQATAGEACADLRRVNTPEGERWHYLDARPVTDPATGAPGVLLNEQDVTAQIEAERAARTAEQRAGLAEARQRFLANMSHELRTPLNAILGFSAVLEARVGDDDLRGQARGIGAAGQTLLGAVNDMILLAALDAGEVSLKAEPFEPGAVTRGAADRFAGEAADKGLSLTVEADGVAAVEGDAERLGLILDHFVGNAVKFTETGGIVIRLEGAAREGQADLTMSVTDTGPGIDESRIAALFDRFVQADDGATRRKSGGGLGLAVCKELAELMGGAVCASATPDGGARFELRLSLPLAGGAGGQADETGEGGPLRVLYADDNASNRAVVVAMLASQGHRCDTAEDGAQAVKAFLGGTYDLVLMDIQMPVMDGVEAARTIRALGGAGASTPIVALTANTLDSQVRSYLEAGMQDCIAKPVMMPELLAKTAAWGARGRGS</sequence>
<organism evidence="9 10">
    <name type="scientific">Brevundimonas abyssalis TAR-001</name>
    <dbReference type="NCBI Taxonomy" id="1391729"/>
    <lineage>
        <taxon>Bacteria</taxon>
        <taxon>Pseudomonadati</taxon>
        <taxon>Pseudomonadota</taxon>
        <taxon>Alphaproteobacteria</taxon>
        <taxon>Caulobacterales</taxon>
        <taxon>Caulobacteraceae</taxon>
        <taxon>Brevundimonas</taxon>
    </lineage>
</organism>
<feature type="domain" description="Response regulatory" evidence="8">
    <location>
        <begin position="493"/>
        <end position="610"/>
    </location>
</feature>
<keyword evidence="5" id="KW-0418">Kinase</keyword>
<dbReference type="AlphaFoldDB" id="A0A8E0KKV4"/>
<comment type="caution">
    <text evidence="9">The sequence shown here is derived from an EMBL/GenBank/DDBJ whole genome shotgun (WGS) entry which is preliminary data.</text>
</comment>
<evidence type="ECO:0000256" key="4">
    <source>
        <dbReference type="ARBA" id="ARBA00022679"/>
    </source>
</evidence>
<dbReference type="GO" id="GO:0009927">
    <property type="term" value="F:histidine phosphotransfer kinase activity"/>
    <property type="evidence" value="ECO:0007669"/>
    <property type="project" value="TreeGrafter"/>
</dbReference>
<evidence type="ECO:0000313" key="10">
    <source>
        <dbReference type="Proteomes" id="UP000016569"/>
    </source>
</evidence>
<comment type="catalytic activity">
    <reaction evidence="1">
        <text>ATP + protein L-histidine = ADP + protein N-phospho-L-histidine.</text>
        <dbReference type="EC" id="2.7.13.3"/>
    </reaction>
</comment>
<evidence type="ECO:0000259" key="7">
    <source>
        <dbReference type="PROSITE" id="PS50109"/>
    </source>
</evidence>
<dbReference type="InterPro" id="IPR011006">
    <property type="entry name" value="CheY-like_superfamily"/>
</dbReference>
<evidence type="ECO:0000256" key="5">
    <source>
        <dbReference type="ARBA" id="ARBA00022777"/>
    </source>
</evidence>
<dbReference type="Pfam" id="PF02518">
    <property type="entry name" value="HATPase_c"/>
    <property type="match status" value="1"/>
</dbReference>
<keyword evidence="4" id="KW-0808">Transferase</keyword>
<dbReference type="InterPro" id="IPR004358">
    <property type="entry name" value="Sig_transdc_His_kin-like_C"/>
</dbReference>
<evidence type="ECO:0000259" key="8">
    <source>
        <dbReference type="PROSITE" id="PS50110"/>
    </source>
</evidence>
<dbReference type="PANTHER" id="PTHR43047:SF72">
    <property type="entry name" value="OSMOSENSING HISTIDINE PROTEIN KINASE SLN1"/>
    <property type="match status" value="1"/>
</dbReference>
<dbReference type="SMART" id="SM00448">
    <property type="entry name" value="REC"/>
    <property type="match status" value="1"/>
</dbReference>
<dbReference type="SMART" id="SM00387">
    <property type="entry name" value="HATPase_c"/>
    <property type="match status" value="1"/>
</dbReference>
<dbReference type="Gene3D" id="3.40.50.2300">
    <property type="match status" value="1"/>
</dbReference>
<evidence type="ECO:0000256" key="6">
    <source>
        <dbReference type="PROSITE-ProRule" id="PRU00169"/>
    </source>
</evidence>
<dbReference type="GO" id="GO:0005886">
    <property type="term" value="C:plasma membrane"/>
    <property type="evidence" value="ECO:0007669"/>
    <property type="project" value="TreeGrafter"/>
</dbReference>
<dbReference type="Pfam" id="PF08448">
    <property type="entry name" value="PAS_4"/>
    <property type="match status" value="1"/>
</dbReference>
<evidence type="ECO:0000313" key="9">
    <source>
        <dbReference type="EMBL" id="GAD58690.1"/>
    </source>
</evidence>
<dbReference type="Proteomes" id="UP000016569">
    <property type="component" value="Unassembled WGS sequence"/>
</dbReference>
<dbReference type="InterPro" id="IPR005467">
    <property type="entry name" value="His_kinase_dom"/>
</dbReference>
<dbReference type="InterPro" id="IPR036097">
    <property type="entry name" value="HisK_dim/P_sf"/>
</dbReference>
<dbReference type="InterPro" id="IPR001789">
    <property type="entry name" value="Sig_transdc_resp-reg_receiver"/>
</dbReference>
<dbReference type="SMART" id="SM00388">
    <property type="entry name" value="HisKA"/>
    <property type="match status" value="1"/>
</dbReference>
<dbReference type="Gene3D" id="3.30.450.20">
    <property type="entry name" value="PAS domain"/>
    <property type="match status" value="2"/>
</dbReference>
<keyword evidence="10" id="KW-1185">Reference proteome</keyword>
<feature type="modified residue" description="4-aspartylphosphate" evidence="6">
    <location>
        <position position="542"/>
    </location>
</feature>
<keyword evidence="3 6" id="KW-0597">Phosphoprotein</keyword>
<dbReference type="SUPFAM" id="SSF55785">
    <property type="entry name" value="PYP-like sensor domain (PAS domain)"/>
    <property type="match status" value="2"/>
</dbReference>
<dbReference type="GO" id="GO:0000155">
    <property type="term" value="F:phosphorelay sensor kinase activity"/>
    <property type="evidence" value="ECO:0007669"/>
    <property type="project" value="InterPro"/>
</dbReference>
<dbReference type="SUPFAM" id="SSF52172">
    <property type="entry name" value="CheY-like"/>
    <property type="match status" value="1"/>
</dbReference>